<feature type="transmembrane region" description="Helical" evidence="1">
    <location>
        <begin position="33"/>
        <end position="54"/>
    </location>
</feature>
<dbReference type="EMBL" id="PZJH01000002">
    <property type="protein sequence ID" value="RAK44963.1"/>
    <property type="molecule type" value="Genomic_DNA"/>
</dbReference>
<keyword evidence="1" id="KW-1133">Transmembrane helix</keyword>
<proteinExistence type="predicted"/>
<evidence type="ECO:0000313" key="3">
    <source>
        <dbReference type="Proteomes" id="UP000249808"/>
    </source>
</evidence>
<gene>
    <name evidence="2" type="ORF">BHU61_06520</name>
</gene>
<sequence>MRLIITIIVGIVITLSSLSFALIYSSFTQMDEGSTTFLACIVAGISNLSLYANYEVGKKRAKRNHQIN</sequence>
<dbReference type="RefSeq" id="WP_111715565.1">
    <property type="nucleotide sequence ID" value="NZ_JBHSSR010000004.1"/>
</dbReference>
<keyword evidence="1" id="KW-0812">Transmembrane</keyword>
<keyword evidence="1" id="KW-0472">Membrane</keyword>
<organism evidence="2 3">
    <name type="scientific">Macrococcus epidermidis</name>
    <dbReference type="NCBI Taxonomy" id="1902580"/>
    <lineage>
        <taxon>Bacteria</taxon>
        <taxon>Bacillati</taxon>
        <taxon>Bacillota</taxon>
        <taxon>Bacilli</taxon>
        <taxon>Bacillales</taxon>
        <taxon>Staphylococcaceae</taxon>
        <taxon>Macrococcus</taxon>
    </lineage>
</organism>
<accession>A0A327ZRL6</accession>
<feature type="transmembrane region" description="Helical" evidence="1">
    <location>
        <begin position="7"/>
        <end position="27"/>
    </location>
</feature>
<evidence type="ECO:0000256" key="1">
    <source>
        <dbReference type="SAM" id="Phobius"/>
    </source>
</evidence>
<dbReference type="AlphaFoldDB" id="A0A327ZRL6"/>
<dbReference type="Proteomes" id="UP000249808">
    <property type="component" value="Unassembled WGS sequence"/>
</dbReference>
<reference evidence="2 3" key="1">
    <citation type="journal article" date="2018" name="Front. Microbiol.">
        <title>Description and Comparative Genomics of Macrococcus caseolyticus subsp. hominis subsp. nov., Macrococcus goetzii sp. nov., Macrococcus epidermidis sp. nov., and Macrococcus bohemicus sp. nov., Novel Macrococci From Human Clinical Material With Virulence Potential and Suspected Uptake of Foreign DNA by Natural Transformation.</title>
        <authorList>
            <person name="Maslanova I."/>
            <person name="Wertheimer Z."/>
            <person name="Sedlacek I."/>
            <person name="Svec P."/>
            <person name="Indrakova A."/>
            <person name="Kovarovic V."/>
            <person name="Schumann P."/>
            <person name="Sproer C."/>
            <person name="Kralova S."/>
            <person name="Sedo O."/>
            <person name="Kristofova L."/>
            <person name="Vrbovska V."/>
            <person name="Fuzik T."/>
            <person name="Petras P."/>
            <person name="Zdrahal Z."/>
            <person name="Ruzickova V."/>
            <person name="Doskar J."/>
            <person name="Pantucek R."/>
        </authorList>
    </citation>
    <scope>NUCLEOTIDE SEQUENCE [LARGE SCALE GENOMIC DNA]</scope>
    <source>
        <strain evidence="2 3">01/688</strain>
    </source>
</reference>
<protein>
    <submittedName>
        <fullName evidence="2">Uncharacterized protein</fullName>
    </submittedName>
</protein>
<name>A0A327ZRL6_9STAP</name>
<evidence type="ECO:0000313" key="2">
    <source>
        <dbReference type="EMBL" id="RAK44963.1"/>
    </source>
</evidence>
<keyword evidence="3" id="KW-1185">Reference proteome</keyword>
<comment type="caution">
    <text evidence="2">The sequence shown here is derived from an EMBL/GenBank/DDBJ whole genome shotgun (WGS) entry which is preliminary data.</text>
</comment>